<feature type="chain" id="PRO_5038695708" description="DUF4366 domain-containing protein" evidence="2">
    <location>
        <begin position="26"/>
        <end position="95"/>
    </location>
</feature>
<evidence type="ECO:0000313" key="4">
    <source>
        <dbReference type="Proteomes" id="UP000005384"/>
    </source>
</evidence>
<accession>G5IAL2</accession>
<sequence>MKMWNRLRKMMMVLAVMFCLGGAVAPAMTVYADTPAVQETQAVQTTGEQDAEDDGAVLMILGGGLLLIILFAVIAAVSTVSAAVAVAANMDVDGD</sequence>
<dbReference type="RefSeq" id="WP_006778466.1">
    <property type="nucleotide sequence ID" value="NZ_CP040506.1"/>
</dbReference>
<keyword evidence="1" id="KW-0472">Membrane</keyword>
<dbReference type="HOGENOM" id="CLU_2369037_0_0_9"/>
<reference evidence="3 4" key="1">
    <citation type="submission" date="2011-08" db="EMBL/GenBank/DDBJ databases">
        <title>The Genome Sequence of Clostridium hathewayi WAL-18680.</title>
        <authorList>
            <consortium name="The Broad Institute Genome Sequencing Platform"/>
            <person name="Earl A."/>
            <person name="Ward D."/>
            <person name="Feldgarden M."/>
            <person name="Gevers D."/>
            <person name="Finegold S.M."/>
            <person name="Summanen P.H."/>
            <person name="Molitoris D.R."/>
            <person name="Song M."/>
            <person name="Daigneault M."/>
            <person name="Allen-Vercoe E."/>
            <person name="Young S.K."/>
            <person name="Zeng Q."/>
            <person name="Gargeya S."/>
            <person name="Fitzgerald M."/>
            <person name="Haas B."/>
            <person name="Abouelleil A."/>
            <person name="Alvarado L."/>
            <person name="Arachchi H.M."/>
            <person name="Berlin A."/>
            <person name="Brown A."/>
            <person name="Chapman S.B."/>
            <person name="Chen Z."/>
            <person name="Dunbar C."/>
            <person name="Freedman E."/>
            <person name="Gearin G."/>
            <person name="Gellesch M."/>
            <person name="Goldberg J."/>
            <person name="Griggs A."/>
            <person name="Gujja S."/>
            <person name="Heiman D."/>
            <person name="Howarth C."/>
            <person name="Larson L."/>
            <person name="Lui A."/>
            <person name="MacDonald P.J.P."/>
            <person name="Montmayeur A."/>
            <person name="Murphy C."/>
            <person name="Neiman D."/>
            <person name="Pearson M."/>
            <person name="Priest M."/>
            <person name="Roberts A."/>
            <person name="Saif S."/>
            <person name="Shea T."/>
            <person name="Shenoy N."/>
            <person name="Sisk P."/>
            <person name="Stolte C."/>
            <person name="Sykes S."/>
            <person name="Wortman J."/>
            <person name="Nusbaum C."/>
            <person name="Birren B."/>
        </authorList>
    </citation>
    <scope>NUCLEOTIDE SEQUENCE [LARGE SCALE GENOMIC DNA]</scope>
    <source>
        <strain evidence="3 4">WAL-18680</strain>
    </source>
</reference>
<evidence type="ECO:0000256" key="1">
    <source>
        <dbReference type="SAM" id="Phobius"/>
    </source>
</evidence>
<feature type="transmembrane region" description="Helical" evidence="1">
    <location>
        <begin position="56"/>
        <end position="88"/>
    </location>
</feature>
<gene>
    <name evidence="3" type="ORF">HMPREF9473_00484</name>
</gene>
<keyword evidence="1" id="KW-1133">Transmembrane helix</keyword>
<dbReference type="Proteomes" id="UP000005384">
    <property type="component" value="Unassembled WGS sequence"/>
</dbReference>
<dbReference type="AlphaFoldDB" id="G5IAL2"/>
<dbReference type="PATRIC" id="fig|742737.3.peg.483"/>
<evidence type="ECO:0000313" key="3">
    <source>
        <dbReference type="EMBL" id="EHI61461.1"/>
    </source>
</evidence>
<keyword evidence="2" id="KW-0732">Signal</keyword>
<comment type="caution">
    <text evidence="3">The sequence shown here is derived from an EMBL/GenBank/DDBJ whole genome shotgun (WGS) entry which is preliminary data.</text>
</comment>
<organism evidence="3 4">
    <name type="scientific">Hungatella hathewayi WAL-18680</name>
    <dbReference type="NCBI Taxonomy" id="742737"/>
    <lineage>
        <taxon>Bacteria</taxon>
        <taxon>Bacillati</taxon>
        <taxon>Bacillota</taxon>
        <taxon>Clostridia</taxon>
        <taxon>Lachnospirales</taxon>
        <taxon>Lachnospiraceae</taxon>
        <taxon>Hungatella</taxon>
    </lineage>
</organism>
<feature type="signal peptide" evidence="2">
    <location>
        <begin position="1"/>
        <end position="25"/>
    </location>
</feature>
<protein>
    <recommendedName>
        <fullName evidence="5">DUF4366 domain-containing protein</fullName>
    </recommendedName>
</protein>
<keyword evidence="4" id="KW-1185">Reference proteome</keyword>
<proteinExistence type="predicted"/>
<evidence type="ECO:0000256" key="2">
    <source>
        <dbReference type="SAM" id="SignalP"/>
    </source>
</evidence>
<dbReference type="EMBL" id="ADLN01000002">
    <property type="protein sequence ID" value="EHI61461.1"/>
    <property type="molecule type" value="Genomic_DNA"/>
</dbReference>
<keyword evidence="1" id="KW-0812">Transmembrane</keyword>
<evidence type="ECO:0008006" key="5">
    <source>
        <dbReference type="Google" id="ProtNLM"/>
    </source>
</evidence>
<name>G5IAL2_9FIRM</name>